<dbReference type="GO" id="GO:0004181">
    <property type="term" value="F:metallocarboxypeptidase activity"/>
    <property type="evidence" value="ECO:0007669"/>
    <property type="project" value="InterPro"/>
</dbReference>
<dbReference type="GO" id="GO:0008270">
    <property type="term" value="F:zinc ion binding"/>
    <property type="evidence" value="ECO:0007669"/>
    <property type="project" value="InterPro"/>
</dbReference>
<evidence type="ECO:0000256" key="3">
    <source>
        <dbReference type="PROSITE-ProRule" id="PRU01379"/>
    </source>
</evidence>
<feature type="region of interest" description="Disordered" evidence="4">
    <location>
        <begin position="446"/>
        <end position="481"/>
    </location>
</feature>
<feature type="compositionally biased region" description="Polar residues" evidence="4">
    <location>
        <begin position="574"/>
        <end position="591"/>
    </location>
</feature>
<gene>
    <name evidence="6" type="ORF">T265_07675</name>
</gene>
<dbReference type="KEGG" id="ovi:T265_07675"/>
<feature type="region of interest" description="Disordered" evidence="4">
    <location>
        <begin position="24"/>
        <end position="51"/>
    </location>
</feature>
<evidence type="ECO:0000256" key="1">
    <source>
        <dbReference type="ARBA" id="ARBA00001947"/>
    </source>
</evidence>
<dbReference type="Pfam" id="PF18027">
    <property type="entry name" value="Pepdidase_M14_N"/>
    <property type="match status" value="1"/>
</dbReference>
<accession>A0A074ZGE4</accession>
<feature type="compositionally biased region" description="Polar residues" evidence="4">
    <location>
        <begin position="535"/>
        <end position="551"/>
    </location>
</feature>
<evidence type="ECO:0000259" key="5">
    <source>
        <dbReference type="PROSITE" id="PS52035"/>
    </source>
</evidence>
<dbReference type="GO" id="GO:0006508">
    <property type="term" value="P:proteolysis"/>
    <property type="evidence" value="ECO:0007669"/>
    <property type="project" value="InterPro"/>
</dbReference>
<evidence type="ECO:0000256" key="4">
    <source>
        <dbReference type="SAM" id="MobiDB-lite"/>
    </source>
</evidence>
<feature type="compositionally biased region" description="Polar residues" evidence="4">
    <location>
        <begin position="28"/>
        <end position="39"/>
    </location>
</feature>
<dbReference type="Gene3D" id="2.60.40.3120">
    <property type="match status" value="1"/>
</dbReference>
<evidence type="ECO:0000313" key="7">
    <source>
        <dbReference type="Proteomes" id="UP000054324"/>
    </source>
</evidence>
<feature type="region of interest" description="Disordered" evidence="4">
    <location>
        <begin position="789"/>
        <end position="810"/>
    </location>
</feature>
<dbReference type="InterPro" id="IPR040626">
    <property type="entry name" value="Pepdidase_M14_N"/>
</dbReference>
<protein>
    <recommendedName>
        <fullName evidence="5">Peptidase M14 domain-containing protein</fullName>
    </recommendedName>
</protein>
<organism evidence="6 7">
    <name type="scientific">Opisthorchis viverrini</name>
    <name type="common">Southeast Asian liver fluke</name>
    <dbReference type="NCBI Taxonomy" id="6198"/>
    <lineage>
        <taxon>Eukaryota</taxon>
        <taxon>Metazoa</taxon>
        <taxon>Spiralia</taxon>
        <taxon>Lophotrochozoa</taxon>
        <taxon>Platyhelminthes</taxon>
        <taxon>Trematoda</taxon>
        <taxon>Digenea</taxon>
        <taxon>Opisthorchiida</taxon>
        <taxon>Opisthorchiata</taxon>
        <taxon>Opisthorchiidae</taxon>
        <taxon>Opisthorchis</taxon>
    </lineage>
</organism>
<dbReference type="InterPro" id="IPR000834">
    <property type="entry name" value="Peptidase_M14"/>
</dbReference>
<proteinExistence type="inferred from homology"/>
<dbReference type="SUPFAM" id="SSF53187">
    <property type="entry name" value="Zn-dependent exopeptidases"/>
    <property type="match status" value="2"/>
</dbReference>
<comment type="similarity">
    <text evidence="2 3">Belongs to the peptidase M14 family.</text>
</comment>
<feature type="region of interest" description="Disordered" evidence="4">
    <location>
        <begin position="672"/>
        <end position="696"/>
    </location>
</feature>
<dbReference type="GeneID" id="20321854"/>
<feature type="domain" description="Peptidase M14" evidence="5">
    <location>
        <begin position="211"/>
        <end position="583"/>
    </location>
</feature>
<dbReference type="PROSITE" id="PS52035">
    <property type="entry name" value="PEPTIDASE_M14"/>
    <property type="match status" value="1"/>
</dbReference>
<dbReference type="RefSeq" id="XP_009171518.1">
    <property type="nucleotide sequence ID" value="XM_009173254.1"/>
</dbReference>
<feature type="region of interest" description="Disordered" evidence="4">
    <location>
        <begin position="574"/>
        <end position="606"/>
    </location>
</feature>
<evidence type="ECO:0000313" key="6">
    <source>
        <dbReference type="EMBL" id="KER24717.1"/>
    </source>
</evidence>
<dbReference type="STRING" id="6198.A0A074ZGE4"/>
<dbReference type="PANTHER" id="PTHR12756">
    <property type="entry name" value="CYTOSOLIC CARBOXYPEPTIDASE"/>
    <property type="match status" value="1"/>
</dbReference>
<evidence type="ECO:0000256" key="2">
    <source>
        <dbReference type="ARBA" id="ARBA00005988"/>
    </source>
</evidence>
<dbReference type="Gene3D" id="3.40.630.10">
    <property type="entry name" value="Zn peptidases"/>
    <property type="match status" value="2"/>
</dbReference>
<dbReference type="Pfam" id="PF00246">
    <property type="entry name" value="Peptidase_M14"/>
    <property type="match status" value="1"/>
</dbReference>
<dbReference type="Proteomes" id="UP000054324">
    <property type="component" value="Unassembled WGS sequence"/>
</dbReference>
<dbReference type="InterPro" id="IPR050821">
    <property type="entry name" value="Cytosolic_carboxypeptidase"/>
</dbReference>
<dbReference type="OrthoDB" id="10253041at2759"/>
<dbReference type="EMBL" id="KL596799">
    <property type="protein sequence ID" value="KER24717.1"/>
    <property type="molecule type" value="Genomic_DNA"/>
</dbReference>
<dbReference type="CTD" id="20321854"/>
<sequence>MECESGGLYFSSNFDTGNLGRVEEVSNETEGPLSSMSNVNKRHNLSGKNNITTNGNQCGNVGIYELKVDYDFKVWTIPDCAGTQFENGNRTWFHFFVRGYTPGKLIRITIMNMNKQAKIYSQGYSPLYRVCRSTLSQSRWQRIRDRPAWEIVDGQFNLTFVHRFIDPRGSSTYFAFSFPWSYTETQRQLDHLEAIFRHQVFSAPTEVKPSLTVSADTKEADLRRTVSGPTEDGLTSADLFQQIYFHRELLCYSLDGRRIDLLTVTDWSGRKEQREDYFDPLLFPNRSFPRPWKFEGKKVVFISSRVHPGETPSSHVFNGLLELLLRPTDARACQLRKQYVFKLIPLLNPDGVVRGHYRSDSRGVNLNRVYLEPDFLYYPSVYATKALMVYYHTHYADDQLYAAFLHPFWEDFKHVIRTPSERMKPPLANNRFQDSKMDLNRGETVPALRSTEDQVLTGSDLNAADKKPVPQEKVSSQQTSEKVFPSCSDLPVVSSPVVLTTPSITDSINSSQKLVITNHQLPPAILNASKEEYTSEGSSQAVPSSQVSNSFDIEDGTNGGKTEEIENLIQETLTLSEQLPNGSEKTSAKTNDSSEENGTWHADKIRSSVTSVSNRLSAISKSCKSRRLLAAFRGRHQPTIHSLFTKWNAAPQQTLIEDTTEEVETDAHSVSMNGNLEGTWETSSKQPSFEATDSMEPNSVTVGTPGRQHPNTLGCKEVETPLKGTNHFRSAKQIKMRRKFGRRSYSSISSSKKPCSEDTTRNGDQEHNLDTTPRPIHQDSKCALIFEPGNEGSDEEEEIQKSQTLRPEETEDFSINPQYLDIIDHVTTFVRARSMTTQTVNQLDPLTVDAALEQLNQLRTAIHLSETSLRQLKGNSGLAFYVDLHGHCSKRGCFLYGNWLESEEEMTDNVLFALLVAVNSSNFDFNACNFTLRNMYQRDRRGTSTKEGSGRVATWKHLGLVHSYTLECNYNTGPLVNRLWRCLSKAPPDDGGRLTPPGTFFGPYWTDIVDSVGIQTLCSPALFTTGMNSNTDAPINITQARFTPAHYEEVGRALLFALLDMNQTNPWPRLATLGGVNAVPGVGGVPILAGFSEFSSMKALRDWVRKYVRGLTMSGAGGFGPQYPKASIPRPCQQISTQESPGRGENSTRVARINRQCQMKSSAIELASEHTGDDLAQGEPVLPSQTRTGFAPAHSRLNPIQLPRNNQIQPKLNSCPGVTSSEHVNPLPEQKHRISSKLLDTETSLENSFMESVSFEDQEKPKSSRQINNAGLQKLPKTGGHNKVILKRTTSIRENAGIHCQNGTKITQRTSRQSDNSIVSRPGLSKEICIKTSLLRTRDTPRRKDGRRSTWQNKSPNKTSFVVSCDVGNSALDTSVGKCPLETDLSNMPTSPVDGVEIKKSQLNATSIQQSEADQSAVEEFVLAPRLLVLSDEKRKATKAFQLENLQSSAKHRIRSNEDGFRSSKSLRILKKIFTAPSIESSGDFADGLTARSLFSLPDLVSDAAELRSRKSKRHVRVKSDANSINKHSNTALHPNALIWQRRPKTCQLIKKGIRHLRNKVDSSNNNSPYPGRWSTVLCTDGAHHGARHSRTPECITSLSITQSLEELYLSGFPCTHRSLPPIFPESTHRLPCLRKQGSETDRSLPRNAFNLEDEFRTASLTSSMFFARRSKNGKYS</sequence>
<feature type="compositionally biased region" description="Basic and acidic residues" evidence="4">
    <location>
        <begin position="754"/>
        <end position="769"/>
    </location>
</feature>
<feature type="region of interest" description="Disordered" evidence="4">
    <location>
        <begin position="531"/>
        <end position="560"/>
    </location>
</feature>
<feature type="active site" description="Proton donor/acceptor" evidence="3">
    <location>
        <position position="554"/>
    </location>
</feature>
<reference evidence="6 7" key="1">
    <citation type="submission" date="2013-11" db="EMBL/GenBank/DDBJ databases">
        <title>Opisthorchis viverrini - life in the bile duct.</title>
        <authorList>
            <person name="Young N.D."/>
            <person name="Nagarajan N."/>
            <person name="Lin S.J."/>
            <person name="Korhonen P.K."/>
            <person name="Jex A.R."/>
            <person name="Hall R.S."/>
            <person name="Safavi-Hemami H."/>
            <person name="Kaewkong W."/>
            <person name="Bertrand D."/>
            <person name="Gao S."/>
            <person name="Seet Q."/>
            <person name="Wongkham S."/>
            <person name="Teh B.T."/>
            <person name="Wongkham C."/>
            <person name="Intapan P.M."/>
            <person name="Maleewong W."/>
            <person name="Yang X."/>
            <person name="Hu M."/>
            <person name="Wang Z."/>
            <person name="Hofmann A."/>
            <person name="Sternberg P.W."/>
            <person name="Tan P."/>
            <person name="Wang J."/>
            <person name="Gasser R.B."/>
        </authorList>
    </citation>
    <scope>NUCLEOTIDE SEQUENCE [LARGE SCALE GENOMIC DNA]</scope>
</reference>
<keyword evidence="7" id="KW-1185">Reference proteome</keyword>
<comment type="cofactor">
    <cofactor evidence="1">
        <name>Zn(2+)</name>
        <dbReference type="ChEBI" id="CHEBI:29105"/>
    </cofactor>
</comment>
<dbReference type="PANTHER" id="PTHR12756:SF12">
    <property type="entry name" value="CYTOSOLIC CARBOXYPEPTIDASE-LIKE PROTEIN 5"/>
    <property type="match status" value="1"/>
</dbReference>
<feature type="region of interest" description="Disordered" evidence="4">
    <location>
        <begin position="739"/>
        <end position="776"/>
    </location>
</feature>
<name>A0A074ZGE4_OPIVI</name>